<accession>A0A8J7YD74</accession>
<reference evidence="3 4" key="1">
    <citation type="submission" date="2021-06" db="EMBL/GenBank/DDBJ databases">
        <title>New haloarchaea isolates fom saline soil.</title>
        <authorList>
            <person name="Duran-Viseras A."/>
            <person name="Sanchez-Porro C.S."/>
            <person name="Ventosa A."/>
        </authorList>
    </citation>
    <scope>NUCLEOTIDE SEQUENCE [LARGE SCALE GENOMIC DNA]</scope>
    <source>
        <strain evidence="3 4">JCM 183640</strain>
    </source>
</reference>
<evidence type="ECO:0000256" key="1">
    <source>
        <dbReference type="SAM" id="MobiDB-lite"/>
    </source>
</evidence>
<evidence type="ECO:0000313" key="3">
    <source>
        <dbReference type="EMBL" id="MBV0925071.1"/>
    </source>
</evidence>
<dbReference type="Proteomes" id="UP000766550">
    <property type="component" value="Unassembled WGS sequence"/>
</dbReference>
<protein>
    <submittedName>
        <fullName evidence="3">DUF4013 domain-containing protein</fullName>
    </submittedName>
</protein>
<keyword evidence="4" id="KW-1185">Reference proteome</keyword>
<keyword evidence="2" id="KW-0812">Transmembrane</keyword>
<name>A0A8J7YD74_9EURY</name>
<dbReference type="Pfam" id="PF13197">
    <property type="entry name" value="DUF4013"/>
    <property type="match status" value="1"/>
</dbReference>
<feature type="transmembrane region" description="Helical" evidence="2">
    <location>
        <begin position="20"/>
        <end position="43"/>
    </location>
</feature>
<evidence type="ECO:0000256" key="2">
    <source>
        <dbReference type="SAM" id="Phobius"/>
    </source>
</evidence>
<feature type="transmembrane region" description="Helical" evidence="2">
    <location>
        <begin position="75"/>
        <end position="102"/>
    </location>
</feature>
<proteinExistence type="predicted"/>
<dbReference type="EMBL" id="JAHQXF010000002">
    <property type="protein sequence ID" value="MBV0925071.1"/>
    <property type="molecule type" value="Genomic_DNA"/>
</dbReference>
<dbReference type="InterPro" id="IPR025098">
    <property type="entry name" value="DUF4013"/>
</dbReference>
<keyword evidence="2" id="KW-0472">Membrane</keyword>
<feature type="transmembrane region" description="Helical" evidence="2">
    <location>
        <begin position="108"/>
        <end position="136"/>
    </location>
</feature>
<evidence type="ECO:0000313" key="4">
    <source>
        <dbReference type="Proteomes" id="UP000766550"/>
    </source>
</evidence>
<sequence>MIEDGLRYQTQGDDWLERVLIGGVVGFLGVFVIPAFTFSGYMLEVMRRVMGGDRKNPPEWSDLDLVELTVDGLRYVVLTLVYGLAFTLVAGLPVFVFLLGGYGTDSGILVGFGLLIGGLLYLVGLLALAVVLPVATANFVAEDSISAGFDTTVLRDVVANGTMLKAIVFSVVINVVVQVVGSVLLFTLLGILLLPFVGFVGQSAVMYVWARGFADAYEEEYGRPPLDGPATSVEGGVGTTGFDAETGVDTDADEGHRY</sequence>
<keyword evidence="2" id="KW-1133">Transmembrane helix</keyword>
<gene>
    <name evidence="3" type="ORF">KTS45_12775</name>
</gene>
<dbReference type="RefSeq" id="WP_162317911.1">
    <property type="nucleotide sequence ID" value="NZ_JAHQXF010000002.1"/>
</dbReference>
<dbReference type="AlphaFoldDB" id="A0A8J7YD74"/>
<comment type="caution">
    <text evidence="3">The sequence shown here is derived from an EMBL/GenBank/DDBJ whole genome shotgun (WGS) entry which is preliminary data.</text>
</comment>
<feature type="transmembrane region" description="Helical" evidence="2">
    <location>
        <begin position="183"/>
        <end position="209"/>
    </location>
</feature>
<dbReference type="OrthoDB" id="107590at2157"/>
<feature type="region of interest" description="Disordered" evidence="1">
    <location>
        <begin position="228"/>
        <end position="258"/>
    </location>
</feature>
<organism evidence="3 4">
    <name type="scientific">Haloarcula limicola</name>
    <dbReference type="NCBI Taxonomy" id="1429915"/>
    <lineage>
        <taxon>Archaea</taxon>
        <taxon>Methanobacteriati</taxon>
        <taxon>Methanobacteriota</taxon>
        <taxon>Stenosarchaea group</taxon>
        <taxon>Halobacteria</taxon>
        <taxon>Halobacteriales</taxon>
        <taxon>Haloarculaceae</taxon>
        <taxon>Haloarcula</taxon>
    </lineage>
</organism>